<proteinExistence type="predicted"/>
<organism evidence="1 2">
    <name type="scientific">Forsythia ovata</name>
    <dbReference type="NCBI Taxonomy" id="205694"/>
    <lineage>
        <taxon>Eukaryota</taxon>
        <taxon>Viridiplantae</taxon>
        <taxon>Streptophyta</taxon>
        <taxon>Embryophyta</taxon>
        <taxon>Tracheophyta</taxon>
        <taxon>Spermatophyta</taxon>
        <taxon>Magnoliopsida</taxon>
        <taxon>eudicotyledons</taxon>
        <taxon>Gunneridae</taxon>
        <taxon>Pentapetalae</taxon>
        <taxon>asterids</taxon>
        <taxon>lamiids</taxon>
        <taxon>Lamiales</taxon>
        <taxon>Oleaceae</taxon>
        <taxon>Forsythieae</taxon>
        <taxon>Forsythia</taxon>
    </lineage>
</organism>
<sequence>MGRKRGDNSGGRGRWQMPWLKLPGAGTRGNVWNFKTALTPPPPPFFKSRFNVSKLGAFSTDNGKDLPGDNAHAEGEVEADRVLLGTSVLLLLGGKNLTKPAAASPDLDFVADFGAELDEFVRISWSDDPAVLTLWQRSSRCERGIMVCWSLRRC</sequence>
<evidence type="ECO:0000313" key="1">
    <source>
        <dbReference type="EMBL" id="KAL2464369.1"/>
    </source>
</evidence>
<dbReference type="Proteomes" id="UP001604277">
    <property type="component" value="Unassembled WGS sequence"/>
</dbReference>
<comment type="caution">
    <text evidence="1">The sequence shown here is derived from an EMBL/GenBank/DDBJ whole genome shotgun (WGS) entry which is preliminary data.</text>
</comment>
<protein>
    <submittedName>
        <fullName evidence="1">Uncharacterized protein</fullName>
    </submittedName>
</protein>
<dbReference type="AlphaFoldDB" id="A0ABD1PL80"/>
<dbReference type="EMBL" id="JBFOLJ010000018">
    <property type="protein sequence ID" value="KAL2464369.1"/>
    <property type="molecule type" value="Genomic_DNA"/>
</dbReference>
<reference evidence="2" key="1">
    <citation type="submission" date="2024-07" db="EMBL/GenBank/DDBJ databases">
        <title>Two chromosome-level genome assemblies of Korean endemic species Abeliophyllum distichum and Forsythia ovata (Oleaceae).</title>
        <authorList>
            <person name="Jang H."/>
        </authorList>
    </citation>
    <scope>NUCLEOTIDE SEQUENCE [LARGE SCALE GENOMIC DNA]</scope>
</reference>
<evidence type="ECO:0000313" key="2">
    <source>
        <dbReference type="Proteomes" id="UP001604277"/>
    </source>
</evidence>
<keyword evidence="2" id="KW-1185">Reference proteome</keyword>
<gene>
    <name evidence="1" type="ORF">Fot_52325</name>
</gene>
<name>A0ABD1PL80_9LAMI</name>
<accession>A0ABD1PL80</accession>